<feature type="signal peptide" evidence="1">
    <location>
        <begin position="1"/>
        <end position="22"/>
    </location>
</feature>
<feature type="chain" id="PRO_5005894287" evidence="1">
    <location>
        <begin position="23"/>
        <end position="86"/>
    </location>
</feature>
<sequence length="86" mass="9605">MIDIILQKYSILILTILSIINAQFLCKIHGDCQKMNGCVINDFGSYCANECTNNGIMNGGCYINEVCRRVNDSEQKEAYVCISTSK</sequence>
<keyword evidence="2" id="KW-1185">Reference proteome</keyword>
<reference evidence="3" key="1">
    <citation type="submission" date="2017-02" db="UniProtKB">
        <authorList>
            <consortium name="WormBaseParasite"/>
        </authorList>
    </citation>
    <scope>IDENTIFICATION</scope>
</reference>
<dbReference type="WBParaSite" id="SPAL_0000477400.1">
    <property type="protein sequence ID" value="SPAL_0000477400.1"/>
    <property type="gene ID" value="SPAL_0000477400"/>
</dbReference>
<evidence type="ECO:0000313" key="2">
    <source>
        <dbReference type="Proteomes" id="UP000046392"/>
    </source>
</evidence>
<dbReference type="Proteomes" id="UP000046392">
    <property type="component" value="Unplaced"/>
</dbReference>
<organism evidence="2 3">
    <name type="scientific">Strongyloides papillosus</name>
    <name type="common">Intestinal threadworm</name>
    <dbReference type="NCBI Taxonomy" id="174720"/>
    <lineage>
        <taxon>Eukaryota</taxon>
        <taxon>Metazoa</taxon>
        <taxon>Ecdysozoa</taxon>
        <taxon>Nematoda</taxon>
        <taxon>Chromadorea</taxon>
        <taxon>Rhabditida</taxon>
        <taxon>Tylenchina</taxon>
        <taxon>Panagrolaimomorpha</taxon>
        <taxon>Strongyloidoidea</taxon>
        <taxon>Strongyloididae</taxon>
        <taxon>Strongyloides</taxon>
    </lineage>
</organism>
<dbReference type="AlphaFoldDB" id="A0A0N5BFK8"/>
<proteinExistence type="predicted"/>
<protein>
    <submittedName>
        <fullName evidence="3">Hypotheticial protein</fullName>
    </submittedName>
</protein>
<name>A0A0N5BFK8_STREA</name>
<keyword evidence="1" id="KW-0732">Signal</keyword>
<evidence type="ECO:0000256" key="1">
    <source>
        <dbReference type="SAM" id="SignalP"/>
    </source>
</evidence>
<evidence type="ECO:0000313" key="3">
    <source>
        <dbReference type="WBParaSite" id="SPAL_0000477400.1"/>
    </source>
</evidence>
<accession>A0A0N5BFK8</accession>